<sequence length="367" mass="40900">MLKVLEKRKEFIKLIDRITHDKGYFDVQDIVSVTGLPRSTVQDWINRFVDEGCVEVLEERAGRKRAKYARRRMRSLPASACKRIFTTVDNDLVEIFHECRSEGCIAFCEFMYLKGNPKVRKNGMILRQRVKAGESDVNLDDIISLGLEKVIVKDGLVYQYIRTYGGPAYSLTEMMEQADGVLDITYDEKPDYVEGVIVTEALTHVTIGIDDTDSEEGGATFALTLSLLDLLSSIEGVYRVSHNVGFLYHDVPYKTAGNAVSYIEMGIMHDLVDPVIQSAHEYLESQTRSDNTAMAVKIGLKACPALLEFTKKARKGIVTVDEALSAAKDSGVMVYEVTGNRGIIGAVAALGMIDYPPEELMDVTKEK</sequence>
<dbReference type="EMBL" id="PGCK01000014">
    <property type="protein sequence ID" value="MCD1296121.1"/>
    <property type="molecule type" value="Genomic_DNA"/>
</dbReference>
<dbReference type="Pfam" id="PF22641">
    <property type="entry name" value="TiaS_TCKD"/>
    <property type="match status" value="1"/>
</dbReference>
<dbReference type="PANTHER" id="PTHR40705">
    <property type="entry name" value="TRNA(ILE2) 2-AGMATINYLCYTIDINE SYNTHETASE TIAS"/>
    <property type="match status" value="1"/>
</dbReference>
<evidence type="ECO:0000313" key="3">
    <source>
        <dbReference type="Proteomes" id="UP001320159"/>
    </source>
</evidence>
<name>A0AAP2RG23_9EURY</name>
<dbReference type="InterPro" id="IPR053870">
    <property type="entry name" value="TiaS-like_TCKD"/>
</dbReference>
<accession>A0AAP2RG23</accession>
<gene>
    <name evidence="2" type="ORF">CUJ83_14045</name>
</gene>
<evidence type="ECO:0000259" key="1">
    <source>
        <dbReference type="Pfam" id="PF22641"/>
    </source>
</evidence>
<reference evidence="2 3" key="1">
    <citation type="submission" date="2017-11" db="EMBL/GenBank/DDBJ databases">
        <title>Isolation and Characterization of Family Methanocellaceae Species from Potential Methane Hydrate Area Offshore Southwestern Taiwan.</title>
        <authorList>
            <person name="Zhang W.-L."/>
            <person name="Chen W.-C."/>
            <person name="Lai M.-C."/>
            <person name="Chen S.-C."/>
        </authorList>
    </citation>
    <scope>NUCLEOTIDE SEQUENCE [LARGE SCALE GENOMIC DNA]</scope>
    <source>
        <strain evidence="2 3">CWC-04</strain>
    </source>
</reference>
<comment type="caution">
    <text evidence="2">The sequence shown here is derived from an EMBL/GenBank/DDBJ whole genome shotgun (WGS) entry which is preliminary data.</text>
</comment>
<dbReference type="Gene3D" id="3.30.70.2200">
    <property type="match status" value="1"/>
</dbReference>
<dbReference type="Proteomes" id="UP001320159">
    <property type="component" value="Unassembled WGS sequence"/>
</dbReference>
<proteinExistence type="predicted"/>
<evidence type="ECO:0000313" key="2">
    <source>
        <dbReference type="EMBL" id="MCD1296121.1"/>
    </source>
</evidence>
<dbReference type="AlphaFoldDB" id="A0AAP2RG23"/>
<feature type="domain" description="TiaS-like TCKD" evidence="1">
    <location>
        <begin position="207"/>
        <end position="338"/>
    </location>
</feature>
<dbReference type="RefSeq" id="WP_230743021.1">
    <property type="nucleotide sequence ID" value="NZ_PGCK01000014.1"/>
</dbReference>
<dbReference type="PANTHER" id="PTHR40705:SF2">
    <property type="entry name" value="DUF1743 DOMAIN-CONTAINING PROTEIN"/>
    <property type="match status" value="1"/>
</dbReference>
<organism evidence="2 3">
    <name type="scientific">Methanooceanicella nereidis</name>
    <dbReference type="NCBI Taxonomy" id="2052831"/>
    <lineage>
        <taxon>Archaea</taxon>
        <taxon>Methanobacteriati</taxon>
        <taxon>Methanobacteriota</taxon>
        <taxon>Stenosarchaea group</taxon>
        <taxon>Methanomicrobia</taxon>
        <taxon>Methanocellales</taxon>
        <taxon>Methanocellaceae</taxon>
        <taxon>Methanooceanicella</taxon>
    </lineage>
</organism>
<protein>
    <recommendedName>
        <fullName evidence="1">TiaS-like TCKD domain-containing protein</fullName>
    </recommendedName>
</protein>
<keyword evidence="3" id="KW-1185">Reference proteome</keyword>